<keyword evidence="3" id="KW-0812">Transmembrane</keyword>
<feature type="signal peptide" evidence="4">
    <location>
        <begin position="1"/>
        <end position="19"/>
    </location>
</feature>
<evidence type="ECO:0000256" key="2">
    <source>
        <dbReference type="ARBA" id="ARBA00022737"/>
    </source>
</evidence>
<sequence>MYKPILGLICLALAGTVQAIESRYGQGCAYIKHSREIYCFGGEPFSSASNDMPVFSLDITDKGTMDLKTLEWKTIPKASGDVAPQAASKFMFSPTGDDDSIYIEGGKVCPGCPPNYGYTYSTSKKLWKQMNNYKPIVTTPAVYANGAIWSFGGVTDSQIGLPQKITTLYNIAVKINTTTWNQGYYTSETSTYPQATWDSSMVYSPLDNLLIVIGGYEYLEKSVLVKMDDIIAIDIGEKKYSKLTGTTSLSGSLPESRHGHTAIMDPTNKFVVMFGGCDSNMVGMNDIWLYNIESRTWEKKNTYGTPPSKRCRHSVVVVENYMIVLFGEYLGYATDDIAMALDLNTWTWTSQPVFGSQTNKVEKRGVEEATTTVESSGLSTKATTGVIVSVIFVVLVIIGFMVFCFMRKRNDSRRRLQFAQMADQNTYVALEK</sequence>
<name>A0A167PPB7_PHYB8</name>
<keyword evidence="3" id="KW-0472">Membrane</keyword>
<organism evidence="5 6">
    <name type="scientific">Phycomyces blakesleeanus (strain ATCC 8743b / DSM 1359 / FGSC 10004 / NBRC 33097 / NRRL 1555)</name>
    <dbReference type="NCBI Taxonomy" id="763407"/>
    <lineage>
        <taxon>Eukaryota</taxon>
        <taxon>Fungi</taxon>
        <taxon>Fungi incertae sedis</taxon>
        <taxon>Mucoromycota</taxon>
        <taxon>Mucoromycotina</taxon>
        <taxon>Mucoromycetes</taxon>
        <taxon>Mucorales</taxon>
        <taxon>Phycomycetaceae</taxon>
        <taxon>Phycomyces</taxon>
    </lineage>
</organism>
<dbReference type="VEuPathDB" id="FungiDB:PHYBLDRAFT_185164"/>
<dbReference type="GeneID" id="28999945"/>
<dbReference type="Gene3D" id="2.120.10.80">
    <property type="entry name" value="Kelch-type beta propeller"/>
    <property type="match status" value="2"/>
</dbReference>
<evidence type="ECO:0000256" key="4">
    <source>
        <dbReference type="SAM" id="SignalP"/>
    </source>
</evidence>
<dbReference type="InterPro" id="IPR015915">
    <property type="entry name" value="Kelch-typ_b-propeller"/>
</dbReference>
<accession>A0A167PPB7</accession>
<dbReference type="EMBL" id="KV440973">
    <property type="protein sequence ID" value="OAD78296.1"/>
    <property type="molecule type" value="Genomic_DNA"/>
</dbReference>
<dbReference type="Pfam" id="PF24681">
    <property type="entry name" value="Kelch_KLHDC2_KLHL20_DRC7"/>
    <property type="match status" value="1"/>
</dbReference>
<dbReference type="PANTHER" id="PTHR46093:SF18">
    <property type="entry name" value="FIBRONECTIN TYPE-III DOMAIN-CONTAINING PROTEIN"/>
    <property type="match status" value="1"/>
</dbReference>
<dbReference type="STRING" id="763407.A0A167PPB7"/>
<evidence type="ECO:0000256" key="3">
    <source>
        <dbReference type="SAM" id="Phobius"/>
    </source>
</evidence>
<dbReference type="SUPFAM" id="SSF117281">
    <property type="entry name" value="Kelch motif"/>
    <property type="match status" value="2"/>
</dbReference>
<evidence type="ECO:0000313" key="5">
    <source>
        <dbReference type="EMBL" id="OAD78296.1"/>
    </source>
</evidence>
<dbReference type="Proteomes" id="UP000077315">
    <property type="component" value="Unassembled WGS sequence"/>
</dbReference>
<gene>
    <name evidence="5" type="ORF">PHYBLDRAFT_185164</name>
</gene>
<evidence type="ECO:0008006" key="7">
    <source>
        <dbReference type="Google" id="ProtNLM"/>
    </source>
</evidence>
<keyword evidence="3" id="KW-1133">Transmembrane helix</keyword>
<protein>
    <recommendedName>
        <fullName evidence="7">Galactose oxidase</fullName>
    </recommendedName>
</protein>
<keyword evidence="1" id="KW-0880">Kelch repeat</keyword>
<keyword evidence="2" id="KW-0677">Repeat</keyword>
<dbReference type="RefSeq" id="XP_018296336.1">
    <property type="nucleotide sequence ID" value="XM_018439039.1"/>
</dbReference>
<keyword evidence="4" id="KW-0732">Signal</keyword>
<dbReference type="InParanoid" id="A0A167PPB7"/>
<proteinExistence type="predicted"/>
<evidence type="ECO:0000313" key="6">
    <source>
        <dbReference type="Proteomes" id="UP000077315"/>
    </source>
</evidence>
<feature type="transmembrane region" description="Helical" evidence="3">
    <location>
        <begin position="386"/>
        <end position="406"/>
    </location>
</feature>
<reference evidence="6" key="1">
    <citation type="submission" date="2015-06" db="EMBL/GenBank/DDBJ databases">
        <title>Expansion of signal transduction pathways in fungi by whole-genome duplication.</title>
        <authorList>
            <consortium name="DOE Joint Genome Institute"/>
            <person name="Corrochano L.M."/>
            <person name="Kuo A."/>
            <person name="Marcet-Houben M."/>
            <person name="Polaino S."/>
            <person name="Salamov A."/>
            <person name="Villalobos J.M."/>
            <person name="Alvarez M.I."/>
            <person name="Avalos J."/>
            <person name="Benito E.P."/>
            <person name="Benoit I."/>
            <person name="Burger G."/>
            <person name="Camino L.P."/>
            <person name="Canovas D."/>
            <person name="Cerda-Olmedo E."/>
            <person name="Cheng J.-F."/>
            <person name="Dominguez A."/>
            <person name="Elias M."/>
            <person name="Eslava A.P."/>
            <person name="Glaser F."/>
            <person name="Grimwood J."/>
            <person name="Gutierrez G."/>
            <person name="Heitman J."/>
            <person name="Henrissat B."/>
            <person name="Iturriaga E.A."/>
            <person name="Lang B.F."/>
            <person name="Lavin J.L."/>
            <person name="Lee S."/>
            <person name="Li W."/>
            <person name="Lindquist E."/>
            <person name="Lopez-Garcia S."/>
            <person name="Luque E.M."/>
            <person name="Marcos A.T."/>
            <person name="Martin J."/>
            <person name="McCluskey K."/>
            <person name="Medina H.R."/>
            <person name="Miralles-Duran A."/>
            <person name="Miyazaki A."/>
            <person name="Munoz-Torres E."/>
            <person name="Oguiza J.A."/>
            <person name="Ohm R."/>
            <person name="Olmedo M."/>
            <person name="Orejas M."/>
            <person name="Ortiz-Castellanos L."/>
            <person name="Pisabarro A.G."/>
            <person name="Rodriguez-Romero J."/>
            <person name="Ruiz-Herrera J."/>
            <person name="Ruiz-Vazquez R."/>
            <person name="Sanz C."/>
            <person name="Schackwitz W."/>
            <person name="Schmutz J."/>
            <person name="Shahriari M."/>
            <person name="Shelest E."/>
            <person name="Silva-Franco F."/>
            <person name="Soanes D."/>
            <person name="Syed K."/>
            <person name="Tagua V.G."/>
            <person name="Talbot N.J."/>
            <person name="Thon M."/>
            <person name="De vries R.P."/>
            <person name="Wiebenga A."/>
            <person name="Yadav J.S."/>
            <person name="Braun E.L."/>
            <person name="Baker S."/>
            <person name="Garre V."/>
            <person name="Horwitz B."/>
            <person name="Torres-Martinez S."/>
            <person name="Idnurm A."/>
            <person name="Herrera-Estrella A."/>
            <person name="Gabaldon T."/>
            <person name="Grigoriev I.V."/>
        </authorList>
    </citation>
    <scope>NUCLEOTIDE SEQUENCE [LARGE SCALE GENOMIC DNA]</scope>
    <source>
        <strain evidence="6">NRRL 1555(-)</strain>
    </source>
</reference>
<keyword evidence="6" id="KW-1185">Reference proteome</keyword>
<evidence type="ECO:0000256" key="1">
    <source>
        <dbReference type="ARBA" id="ARBA00022441"/>
    </source>
</evidence>
<dbReference type="OrthoDB" id="2263777at2759"/>
<dbReference type="AlphaFoldDB" id="A0A167PPB7"/>
<feature type="chain" id="PRO_5007891269" description="Galactose oxidase" evidence="4">
    <location>
        <begin position="20"/>
        <end position="432"/>
    </location>
</feature>
<dbReference type="PANTHER" id="PTHR46093">
    <property type="entry name" value="ACYL-COA-BINDING DOMAIN-CONTAINING PROTEIN 5"/>
    <property type="match status" value="1"/>
</dbReference>